<dbReference type="PANTHER" id="PTHR35180:SF4">
    <property type="entry name" value="PROTEIN CBG06219"/>
    <property type="match status" value="1"/>
</dbReference>
<accession>A0A1L9VMH4</accession>
<protein>
    <submittedName>
        <fullName evidence="2">Uncharacterized protein</fullName>
    </submittedName>
</protein>
<dbReference type="VEuPathDB" id="FungiDB:ASPGLDRAFT_46106"/>
<dbReference type="AlphaFoldDB" id="A0A1L9VMH4"/>
<organism evidence="2 3">
    <name type="scientific">Aspergillus glaucus CBS 516.65</name>
    <dbReference type="NCBI Taxonomy" id="1160497"/>
    <lineage>
        <taxon>Eukaryota</taxon>
        <taxon>Fungi</taxon>
        <taxon>Dikarya</taxon>
        <taxon>Ascomycota</taxon>
        <taxon>Pezizomycotina</taxon>
        <taxon>Eurotiomycetes</taxon>
        <taxon>Eurotiomycetidae</taxon>
        <taxon>Eurotiales</taxon>
        <taxon>Aspergillaceae</taxon>
        <taxon>Aspergillus</taxon>
        <taxon>Aspergillus subgen. Aspergillus</taxon>
    </lineage>
</organism>
<keyword evidence="1" id="KW-0732">Signal</keyword>
<evidence type="ECO:0000313" key="2">
    <source>
        <dbReference type="EMBL" id="OJJ85137.1"/>
    </source>
</evidence>
<dbReference type="OrthoDB" id="6378219at2759"/>
<reference evidence="3" key="1">
    <citation type="journal article" date="2017" name="Genome Biol.">
        <title>Comparative genomics reveals high biological diversity and specific adaptations in the industrially and medically important fungal genus Aspergillus.</title>
        <authorList>
            <person name="de Vries R.P."/>
            <person name="Riley R."/>
            <person name="Wiebenga A."/>
            <person name="Aguilar-Osorio G."/>
            <person name="Amillis S."/>
            <person name="Uchima C.A."/>
            <person name="Anderluh G."/>
            <person name="Asadollahi M."/>
            <person name="Askin M."/>
            <person name="Barry K."/>
            <person name="Battaglia E."/>
            <person name="Bayram O."/>
            <person name="Benocci T."/>
            <person name="Braus-Stromeyer S.A."/>
            <person name="Caldana C."/>
            <person name="Canovas D."/>
            <person name="Cerqueira G.C."/>
            <person name="Chen F."/>
            <person name="Chen W."/>
            <person name="Choi C."/>
            <person name="Clum A."/>
            <person name="Dos Santos R.A."/>
            <person name="Damasio A.R."/>
            <person name="Diallinas G."/>
            <person name="Emri T."/>
            <person name="Fekete E."/>
            <person name="Flipphi M."/>
            <person name="Freyberg S."/>
            <person name="Gallo A."/>
            <person name="Gournas C."/>
            <person name="Habgood R."/>
            <person name="Hainaut M."/>
            <person name="Harispe M.L."/>
            <person name="Henrissat B."/>
            <person name="Hilden K.S."/>
            <person name="Hope R."/>
            <person name="Hossain A."/>
            <person name="Karabika E."/>
            <person name="Karaffa L."/>
            <person name="Karanyi Z."/>
            <person name="Krasevec N."/>
            <person name="Kuo A."/>
            <person name="Kusch H."/>
            <person name="LaButti K."/>
            <person name="Lagendijk E.L."/>
            <person name="Lapidus A."/>
            <person name="Levasseur A."/>
            <person name="Lindquist E."/>
            <person name="Lipzen A."/>
            <person name="Logrieco A.F."/>
            <person name="MacCabe A."/>
            <person name="Maekelae M.R."/>
            <person name="Malavazi I."/>
            <person name="Melin P."/>
            <person name="Meyer V."/>
            <person name="Mielnichuk N."/>
            <person name="Miskei M."/>
            <person name="Molnar A.P."/>
            <person name="Mule G."/>
            <person name="Ngan C.Y."/>
            <person name="Orejas M."/>
            <person name="Orosz E."/>
            <person name="Ouedraogo J.P."/>
            <person name="Overkamp K.M."/>
            <person name="Park H.-S."/>
            <person name="Perrone G."/>
            <person name="Piumi F."/>
            <person name="Punt P.J."/>
            <person name="Ram A.F."/>
            <person name="Ramon A."/>
            <person name="Rauscher S."/>
            <person name="Record E."/>
            <person name="Riano-Pachon D.M."/>
            <person name="Robert V."/>
            <person name="Roehrig J."/>
            <person name="Ruller R."/>
            <person name="Salamov A."/>
            <person name="Salih N.S."/>
            <person name="Samson R.A."/>
            <person name="Sandor E."/>
            <person name="Sanguinetti M."/>
            <person name="Schuetze T."/>
            <person name="Sepcic K."/>
            <person name="Shelest E."/>
            <person name="Sherlock G."/>
            <person name="Sophianopoulou V."/>
            <person name="Squina F.M."/>
            <person name="Sun H."/>
            <person name="Susca A."/>
            <person name="Todd R.B."/>
            <person name="Tsang A."/>
            <person name="Unkles S.E."/>
            <person name="van de Wiele N."/>
            <person name="van Rossen-Uffink D."/>
            <person name="Oliveira J.V."/>
            <person name="Vesth T.C."/>
            <person name="Visser J."/>
            <person name="Yu J.-H."/>
            <person name="Zhou M."/>
            <person name="Andersen M.R."/>
            <person name="Archer D.B."/>
            <person name="Baker S.E."/>
            <person name="Benoit I."/>
            <person name="Brakhage A.A."/>
            <person name="Braus G.H."/>
            <person name="Fischer R."/>
            <person name="Frisvad J.C."/>
            <person name="Goldman G.H."/>
            <person name="Houbraken J."/>
            <person name="Oakley B."/>
            <person name="Pocsi I."/>
            <person name="Scazzocchio C."/>
            <person name="Seiboth B."/>
            <person name="vanKuyk P.A."/>
            <person name="Wortman J."/>
            <person name="Dyer P.S."/>
            <person name="Grigoriev I.V."/>
        </authorList>
    </citation>
    <scope>NUCLEOTIDE SEQUENCE [LARGE SCALE GENOMIC DNA]</scope>
    <source>
        <strain evidence="3">CBS 516.65</strain>
    </source>
</reference>
<feature type="chain" id="PRO_5013290422" evidence="1">
    <location>
        <begin position="19"/>
        <end position="85"/>
    </location>
</feature>
<dbReference type="PANTHER" id="PTHR35180">
    <property type="entry name" value="PROTEIN CBG06219"/>
    <property type="match status" value="1"/>
</dbReference>
<sequence>MQLINLLGALLLAGVATAAAMPQSMSNNDNAQSMTAAAAPPGCRWVGKAPICGGSCNGNEAERERDIRGDGAACQTGKKVLCCRR</sequence>
<keyword evidence="3" id="KW-1185">Reference proteome</keyword>
<name>A0A1L9VMH4_ASPGL</name>
<evidence type="ECO:0000256" key="1">
    <source>
        <dbReference type="SAM" id="SignalP"/>
    </source>
</evidence>
<dbReference type="EMBL" id="KV878895">
    <property type="protein sequence ID" value="OJJ85137.1"/>
    <property type="molecule type" value="Genomic_DNA"/>
</dbReference>
<dbReference type="Proteomes" id="UP000184300">
    <property type="component" value="Unassembled WGS sequence"/>
</dbReference>
<gene>
    <name evidence="2" type="ORF">ASPGLDRAFT_46106</name>
</gene>
<proteinExistence type="predicted"/>
<evidence type="ECO:0000313" key="3">
    <source>
        <dbReference type="Proteomes" id="UP000184300"/>
    </source>
</evidence>
<dbReference type="GeneID" id="34462647"/>
<feature type="signal peptide" evidence="1">
    <location>
        <begin position="1"/>
        <end position="18"/>
    </location>
</feature>
<dbReference type="RefSeq" id="XP_022401835.1">
    <property type="nucleotide sequence ID" value="XM_022546386.1"/>
</dbReference>